<dbReference type="PANTHER" id="PTHR36974">
    <property type="entry name" value="MEMBRANE PROTEIN-RELATED"/>
    <property type="match status" value="1"/>
</dbReference>
<protein>
    <submittedName>
        <fullName evidence="2">Unannotated protein</fullName>
    </submittedName>
</protein>
<dbReference type="PANTHER" id="PTHR36974:SF1">
    <property type="entry name" value="DOXX FAMILY MEMBRANE PROTEIN"/>
    <property type="match status" value="1"/>
</dbReference>
<dbReference type="EMBL" id="CAFBLQ010000007">
    <property type="protein sequence ID" value="CAB4858978.1"/>
    <property type="molecule type" value="Genomic_DNA"/>
</dbReference>
<feature type="transmembrane region" description="Helical" evidence="1">
    <location>
        <begin position="65"/>
        <end position="82"/>
    </location>
</feature>
<organism evidence="2">
    <name type="scientific">freshwater metagenome</name>
    <dbReference type="NCBI Taxonomy" id="449393"/>
    <lineage>
        <taxon>unclassified sequences</taxon>
        <taxon>metagenomes</taxon>
        <taxon>ecological metagenomes</taxon>
    </lineage>
</organism>
<feature type="transmembrane region" description="Helical" evidence="1">
    <location>
        <begin position="7"/>
        <end position="27"/>
    </location>
</feature>
<evidence type="ECO:0000256" key="1">
    <source>
        <dbReference type="SAM" id="Phobius"/>
    </source>
</evidence>
<sequence>MRTVARLFGPVFILAGVNHFVNPRFYLRIMPPWLPAHEAMNAASGAAEILGGGALMCSDRRLRRLGGWLSLLTLVGVFPANVHMARHPQEFPEIPGGAAALQARLPLQALFIAWAVAAMRR</sequence>
<dbReference type="AlphaFoldDB" id="A0A6J7CPZ2"/>
<proteinExistence type="predicted"/>
<reference evidence="2" key="1">
    <citation type="submission" date="2020-05" db="EMBL/GenBank/DDBJ databases">
        <authorList>
            <person name="Chiriac C."/>
            <person name="Salcher M."/>
            <person name="Ghai R."/>
            <person name="Kavagutti S V."/>
        </authorList>
    </citation>
    <scope>NUCLEOTIDE SEQUENCE</scope>
</reference>
<gene>
    <name evidence="2" type="ORF">UFOPK3423_00123</name>
</gene>
<accession>A0A6J7CPZ2</accession>
<keyword evidence="1" id="KW-0472">Membrane</keyword>
<keyword evidence="1" id="KW-1133">Transmembrane helix</keyword>
<feature type="transmembrane region" description="Helical" evidence="1">
    <location>
        <begin position="94"/>
        <end position="117"/>
    </location>
</feature>
<evidence type="ECO:0000313" key="2">
    <source>
        <dbReference type="EMBL" id="CAB4858978.1"/>
    </source>
</evidence>
<name>A0A6J7CPZ2_9ZZZZ</name>
<keyword evidence="1" id="KW-0812">Transmembrane</keyword>